<organism evidence="9 10">
    <name type="scientific">Aspergillus udagawae</name>
    <dbReference type="NCBI Taxonomy" id="91492"/>
    <lineage>
        <taxon>Eukaryota</taxon>
        <taxon>Fungi</taxon>
        <taxon>Dikarya</taxon>
        <taxon>Ascomycota</taxon>
        <taxon>Pezizomycotina</taxon>
        <taxon>Eurotiomycetes</taxon>
        <taxon>Eurotiomycetidae</taxon>
        <taxon>Eurotiales</taxon>
        <taxon>Aspergillaceae</taxon>
        <taxon>Aspergillus</taxon>
        <taxon>Aspergillus subgen. Fumigati</taxon>
    </lineage>
</organism>
<evidence type="ECO:0000256" key="7">
    <source>
        <dbReference type="SAM" id="MobiDB-lite"/>
    </source>
</evidence>
<keyword evidence="3" id="KW-0805">Transcription regulation</keyword>
<dbReference type="PROSITE" id="PS00463">
    <property type="entry name" value="ZN2_CY6_FUNGAL_1"/>
    <property type="match status" value="1"/>
</dbReference>
<evidence type="ECO:0000256" key="6">
    <source>
        <dbReference type="ARBA" id="ARBA00023242"/>
    </source>
</evidence>
<dbReference type="InterPro" id="IPR007219">
    <property type="entry name" value="XnlR_reg_dom"/>
</dbReference>
<evidence type="ECO:0000256" key="3">
    <source>
        <dbReference type="ARBA" id="ARBA00023015"/>
    </source>
</evidence>
<comment type="subcellular location">
    <subcellularLocation>
        <location evidence="1">Nucleus</location>
    </subcellularLocation>
</comment>
<keyword evidence="2" id="KW-0479">Metal-binding</keyword>
<evidence type="ECO:0000256" key="4">
    <source>
        <dbReference type="ARBA" id="ARBA00023125"/>
    </source>
</evidence>
<evidence type="ECO:0000259" key="8">
    <source>
        <dbReference type="PROSITE" id="PS50048"/>
    </source>
</evidence>
<dbReference type="SUPFAM" id="SSF57701">
    <property type="entry name" value="Zn2/Cys6 DNA-binding domain"/>
    <property type="match status" value="1"/>
</dbReference>
<dbReference type="InterPro" id="IPR001138">
    <property type="entry name" value="Zn2Cys6_DnaBD"/>
</dbReference>
<feature type="region of interest" description="Disordered" evidence="7">
    <location>
        <begin position="600"/>
        <end position="629"/>
    </location>
</feature>
<dbReference type="InterPro" id="IPR036864">
    <property type="entry name" value="Zn2-C6_fun-type_DNA-bd_sf"/>
</dbReference>
<keyword evidence="6" id="KW-0539">Nucleus</keyword>
<protein>
    <recommendedName>
        <fullName evidence="8">Zn(2)-C6 fungal-type domain-containing protein</fullName>
    </recommendedName>
</protein>
<keyword evidence="5" id="KW-0804">Transcription</keyword>
<dbReference type="Pfam" id="PF00172">
    <property type="entry name" value="Zn_clus"/>
    <property type="match status" value="1"/>
</dbReference>
<dbReference type="GO" id="GO:0006351">
    <property type="term" value="P:DNA-templated transcription"/>
    <property type="evidence" value="ECO:0007669"/>
    <property type="project" value="InterPro"/>
</dbReference>
<feature type="domain" description="Zn(2)-C6 fungal-type" evidence="8">
    <location>
        <begin position="17"/>
        <end position="46"/>
    </location>
</feature>
<dbReference type="Proteomes" id="UP000036893">
    <property type="component" value="Unassembled WGS sequence"/>
</dbReference>
<gene>
    <name evidence="9" type="ORF">Aud_008696</name>
</gene>
<dbReference type="Pfam" id="PF04082">
    <property type="entry name" value="Fungal_trans"/>
    <property type="match status" value="1"/>
</dbReference>
<dbReference type="CDD" id="cd12148">
    <property type="entry name" value="fungal_TF_MHR"/>
    <property type="match status" value="1"/>
</dbReference>
<feature type="compositionally biased region" description="Polar residues" evidence="7">
    <location>
        <begin position="76"/>
        <end position="91"/>
    </location>
</feature>
<comment type="caution">
    <text evidence="9">The sequence shown here is derived from an EMBL/GenBank/DDBJ whole genome shotgun (WGS) entry which is preliminary data.</text>
</comment>
<dbReference type="InterPro" id="IPR051711">
    <property type="entry name" value="Stress_Response_Reg"/>
</dbReference>
<dbReference type="SMART" id="SM00066">
    <property type="entry name" value="GAL4"/>
    <property type="match status" value="1"/>
</dbReference>
<dbReference type="SMART" id="SM00906">
    <property type="entry name" value="Fungal_trans"/>
    <property type="match status" value="1"/>
</dbReference>
<dbReference type="GO" id="GO:0005634">
    <property type="term" value="C:nucleus"/>
    <property type="evidence" value="ECO:0007669"/>
    <property type="project" value="UniProtKB-SubCell"/>
</dbReference>
<proteinExistence type="predicted"/>
<reference evidence="9" key="1">
    <citation type="journal article" date="2015" name="Genome Announc.">
        <title>Draft Genome Sequence of the Pathogenic Filamentous Fungus Aspergillus udagawae Strain IFM 46973T.</title>
        <authorList>
            <person name="Kusuya Y."/>
            <person name="Takahashi-Nakaguchi A."/>
            <person name="Takahashi H."/>
            <person name="Yaguchi T."/>
        </authorList>
    </citation>
    <scope>NUCLEOTIDE SEQUENCE</scope>
    <source>
        <strain evidence="9">IFM 46973</strain>
    </source>
</reference>
<dbReference type="PROSITE" id="PS50048">
    <property type="entry name" value="ZN2_CY6_FUNGAL_2"/>
    <property type="match status" value="1"/>
</dbReference>
<dbReference type="GO" id="GO:0043565">
    <property type="term" value="F:sequence-specific DNA binding"/>
    <property type="evidence" value="ECO:0007669"/>
    <property type="project" value="TreeGrafter"/>
</dbReference>
<evidence type="ECO:0000256" key="2">
    <source>
        <dbReference type="ARBA" id="ARBA00022723"/>
    </source>
</evidence>
<dbReference type="RefSeq" id="XP_043149496.1">
    <property type="nucleotide sequence ID" value="XM_043293561.1"/>
</dbReference>
<keyword evidence="4" id="KW-0238">DNA-binding</keyword>
<dbReference type="GO" id="GO:0008270">
    <property type="term" value="F:zinc ion binding"/>
    <property type="evidence" value="ECO:0007669"/>
    <property type="project" value="InterPro"/>
</dbReference>
<dbReference type="PANTHER" id="PTHR47540:SF6">
    <property type="entry name" value="ZN(II)2CYS6 TRANSCRIPTION FACTOR (EUROFUNG)"/>
    <property type="match status" value="1"/>
</dbReference>
<evidence type="ECO:0000256" key="1">
    <source>
        <dbReference type="ARBA" id="ARBA00004123"/>
    </source>
</evidence>
<accession>A0A8E0V3F8</accession>
<dbReference type="GO" id="GO:0045944">
    <property type="term" value="P:positive regulation of transcription by RNA polymerase II"/>
    <property type="evidence" value="ECO:0007669"/>
    <property type="project" value="TreeGrafter"/>
</dbReference>
<feature type="compositionally biased region" description="Basic and acidic residues" evidence="7">
    <location>
        <begin position="601"/>
        <end position="615"/>
    </location>
</feature>
<evidence type="ECO:0000256" key="5">
    <source>
        <dbReference type="ARBA" id="ARBA00023163"/>
    </source>
</evidence>
<reference evidence="9" key="2">
    <citation type="submission" date="2021-01" db="EMBL/GenBank/DDBJ databases">
        <title>Pan-genome distribution and transcriptional activeness of fungal secondary metabolism genes in Aspergillus section Fumigati.</title>
        <authorList>
            <person name="Takahashi H."/>
            <person name="Umemura M."/>
            <person name="Ninomiya A."/>
            <person name="Kusuya Y."/>
            <person name="Urayama S."/>
            <person name="Shimizu M."/>
            <person name="Watanabe A."/>
            <person name="Kamei K."/>
            <person name="Yaguchi T."/>
            <person name="Hagiwara D."/>
        </authorList>
    </citation>
    <scope>NUCLEOTIDE SEQUENCE</scope>
    <source>
        <strain evidence="9">IFM 46973</strain>
    </source>
</reference>
<dbReference type="AlphaFoldDB" id="A0A8E0V3F8"/>
<evidence type="ECO:0000313" key="9">
    <source>
        <dbReference type="EMBL" id="GIC92230.1"/>
    </source>
</evidence>
<evidence type="ECO:0000313" key="10">
    <source>
        <dbReference type="Proteomes" id="UP000036893"/>
    </source>
</evidence>
<dbReference type="GeneID" id="66996173"/>
<dbReference type="EMBL" id="BBXM02000007">
    <property type="protein sequence ID" value="GIC92230.1"/>
    <property type="molecule type" value="Genomic_DNA"/>
</dbReference>
<dbReference type="GO" id="GO:0000981">
    <property type="term" value="F:DNA-binding transcription factor activity, RNA polymerase II-specific"/>
    <property type="evidence" value="ECO:0007669"/>
    <property type="project" value="InterPro"/>
</dbReference>
<name>A0A8E0V3F8_9EURO</name>
<dbReference type="CDD" id="cd00067">
    <property type="entry name" value="GAL4"/>
    <property type="match status" value="1"/>
</dbReference>
<sequence length="678" mass="76350">MELPQRESRIKKRSSNACQRCRRQKIKCSGSQPCNTCSRRKQSCKFDDRDQKILVTRGYIEDLQRKIALLERGENETFSPQSLEQDASVLNNGDEETTSRAEAEWRQNSGSATNLTNLLSTGPSTFMAASSGRIFYMGTSSNWSFGRKILSMAHEHLYHSPLPAGGLIFDSSTYDLGWDGTRTTVDLNSPIIPSLDFSIYLINAVKFHAGQLYHLFDEDTFMNNLYAFYDNPEQHMMTPSLWYIHYLVILAFGKAFVVQRVQGSNPAGCEFFTKALQLLPDTTQLCRDAIAASEILCCIALYLQSLDFRCPAYSFIGQAVRIALAEGMHTDMPVEHLGEPLIQRCRKIWWTIYILDRQMTSMMGLPQSIRDDHLHHQLPLFPGSPQKLVALSMQIRMSQIMEEINSTVYGPDGRLNRRFLLKTKSALGSTIDLADEICKSFDLRLDEASVSGISRLSAHLHLLYHQCIVLATRPVLFCFLQIRLQSSESPLESLTSSANVRKLLQVCVDSARRMLNILTVLQGQTLLDSFLPFDLESTFISAVVLATARAIDSSLLDDLTPWLQTTYKILDEMITRGNLVADFRKFELEQLASLFAQLSPDPRRQTSESAKKTPQERMGSQLPSPLTIPDTNLHPFGVPEISNLDNGFTTAEIMAVAESIDTGDVDWIAHAVTENQIW</sequence>
<dbReference type="Gene3D" id="4.10.240.10">
    <property type="entry name" value="Zn(2)-C6 fungal-type DNA-binding domain"/>
    <property type="match status" value="1"/>
</dbReference>
<feature type="region of interest" description="Disordered" evidence="7">
    <location>
        <begin position="76"/>
        <end position="107"/>
    </location>
</feature>
<dbReference type="PANTHER" id="PTHR47540">
    <property type="entry name" value="THIAMINE REPRESSIBLE GENES REGULATORY PROTEIN THI5"/>
    <property type="match status" value="1"/>
</dbReference>